<dbReference type="GO" id="GO:0005829">
    <property type="term" value="C:cytosol"/>
    <property type="evidence" value="ECO:0007669"/>
    <property type="project" value="TreeGrafter"/>
</dbReference>
<keyword evidence="2" id="KW-0238">DNA-binding</keyword>
<dbReference type="EMBL" id="LVYD01000045">
    <property type="protein sequence ID" value="OQP63391.1"/>
    <property type="molecule type" value="Genomic_DNA"/>
</dbReference>
<evidence type="ECO:0000259" key="5">
    <source>
        <dbReference type="PROSITE" id="PS51063"/>
    </source>
</evidence>
<dbReference type="PANTHER" id="PTHR24567:SF26">
    <property type="entry name" value="REGULATORY PROTEIN YEIL"/>
    <property type="match status" value="1"/>
</dbReference>
<dbReference type="Pfam" id="PF13545">
    <property type="entry name" value="HTH_Crp_2"/>
    <property type="match status" value="1"/>
</dbReference>
<gene>
    <name evidence="6" type="ORF">A3860_23890</name>
</gene>
<evidence type="ECO:0000259" key="4">
    <source>
        <dbReference type="PROSITE" id="PS50042"/>
    </source>
</evidence>
<dbReference type="Pfam" id="PF00027">
    <property type="entry name" value="cNMP_binding"/>
    <property type="match status" value="1"/>
</dbReference>
<dbReference type="PROSITE" id="PS50042">
    <property type="entry name" value="CNMP_BINDING_3"/>
    <property type="match status" value="1"/>
</dbReference>
<feature type="domain" description="HTH crp-type" evidence="5">
    <location>
        <begin position="143"/>
        <end position="189"/>
    </location>
</feature>
<dbReference type="SMART" id="SM00100">
    <property type="entry name" value="cNMP"/>
    <property type="match status" value="1"/>
</dbReference>
<dbReference type="SUPFAM" id="SSF46785">
    <property type="entry name" value="Winged helix' DNA-binding domain"/>
    <property type="match status" value="1"/>
</dbReference>
<accession>A0A1V9FYE5</accession>
<sequence>MLRTNNAFLSYIEALYQAQQRREDILLKEFSAAQLLLQQGEKPTKVMLLKEGITTCYFNEGDDKRFIVEFLGKGEIIGELEIIKNVPCLCNIKALTPVKVYAISIPYFRSLLEKELPFNKLLLESFAERIINTSSRASFQQLNTVEHTLSKLLALIKEQEINISKEDMAAYLGITIRSLNRTLKKLQQE</sequence>
<evidence type="ECO:0000313" key="6">
    <source>
        <dbReference type="EMBL" id="OQP63391.1"/>
    </source>
</evidence>
<dbReference type="Proteomes" id="UP000192796">
    <property type="component" value="Unassembled WGS sequence"/>
</dbReference>
<evidence type="ECO:0000256" key="2">
    <source>
        <dbReference type="ARBA" id="ARBA00023125"/>
    </source>
</evidence>
<dbReference type="AlphaFoldDB" id="A0A1V9FYE5"/>
<dbReference type="InterPro" id="IPR050397">
    <property type="entry name" value="Env_Response_Regulators"/>
</dbReference>
<dbReference type="PANTHER" id="PTHR24567">
    <property type="entry name" value="CRP FAMILY TRANSCRIPTIONAL REGULATORY PROTEIN"/>
    <property type="match status" value="1"/>
</dbReference>
<dbReference type="GO" id="GO:0003677">
    <property type="term" value="F:DNA binding"/>
    <property type="evidence" value="ECO:0007669"/>
    <property type="project" value="UniProtKB-KW"/>
</dbReference>
<dbReference type="InterPro" id="IPR000595">
    <property type="entry name" value="cNMP-bd_dom"/>
</dbReference>
<comment type="caution">
    <text evidence="6">The sequence shown here is derived from an EMBL/GenBank/DDBJ whole genome shotgun (WGS) entry which is preliminary data.</text>
</comment>
<keyword evidence="3" id="KW-0804">Transcription</keyword>
<dbReference type="InterPro" id="IPR012318">
    <property type="entry name" value="HTH_CRP"/>
</dbReference>
<dbReference type="STRING" id="1703345.A3860_23890"/>
<protein>
    <submittedName>
        <fullName evidence="6">Crp/Fnr family transcriptional regulator</fullName>
    </submittedName>
</protein>
<dbReference type="PROSITE" id="PS51063">
    <property type="entry name" value="HTH_CRP_2"/>
    <property type="match status" value="1"/>
</dbReference>
<dbReference type="OrthoDB" id="5457083at2"/>
<proteinExistence type="predicted"/>
<dbReference type="InterPro" id="IPR014710">
    <property type="entry name" value="RmlC-like_jellyroll"/>
</dbReference>
<dbReference type="InterPro" id="IPR036390">
    <property type="entry name" value="WH_DNA-bd_sf"/>
</dbReference>
<name>A0A1V9FYE5_9BACT</name>
<keyword evidence="1" id="KW-0805">Transcription regulation</keyword>
<evidence type="ECO:0000256" key="1">
    <source>
        <dbReference type="ARBA" id="ARBA00023015"/>
    </source>
</evidence>
<evidence type="ECO:0000256" key="3">
    <source>
        <dbReference type="ARBA" id="ARBA00023163"/>
    </source>
</evidence>
<dbReference type="InterPro" id="IPR018490">
    <property type="entry name" value="cNMP-bd_dom_sf"/>
</dbReference>
<organism evidence="6 7">
    <name type="scientific">Niastella vici</name>
    <dbReference type="NCBI Taxonomy" id="1703345"/>
    <lineage>
        <taxon>Bacteria</taxon>
        <taxon>Pseudomonadati</taxon>
        <taxon>Bacteroidota</taxon>
        <taxon>Chitinophagia</taxon>
        <taxon>Chitinophagales</taxon>
        <taxon>Chitinophagaceae</taxon>
        <taxon>Niastella</taxon>
    </lineage>
</organism>
<dbReference type="GO" id="GO:0003700">
    <property type="term" value="F:DNA-binding transcription factor activity"/>
    <property type="evidence" value="ECO:0007669"/>
    <property type="project" value="TreeGrafter"/>
</dbReference>
<keyword evidence="7" id="KW-1185">Reference proteome</keyword>
<dbReference type="Gene3D" id="2.60.120.10">
    <property type="entry name" value="Jelly Rolls"/>
    <property type="match status" value="1"/>
</dbReference>
<dbReference type="SUPFAM" id="SSF51206">
    <property type="entry name" value="cAMP-binding domain-like"/>
    <property type="match status" value="1"/>
</dbReference>
<reference evidence="6 7" key="1">
    <citation type="submission" date="2016-03" db="EMBL/GenBank/DDBJ databases">
        <title>Niastella vici sp. nov., isolated from farmland soil.</title>
        <authorList>
            <person name="Chen L."/>
            <person name="Wang D."/>
            <person name="Yang S."/>
            <person name="Wang G."/>
        </authorList>
    </citation>
    <scope>NUCLEOTIDE SEQUENCE [LARGE SCALE GENOMIC DNA]</scope>
    <source>
        <strain evidence="6 7">DJ57</strain>
    </source>
</reference>
<feature type="domain" description="Cyclic nucleotide-binding" evidence="4">
    <location>
        <begin position="28"/>
        <end position="129"/>
    </location>
</feature>
<evidence type="ECO:0000313" key="7">
    <source>
        <dbReference type="Proteomes" id="UP000192796"/>
    </source>
</evidence>
<dbReference type="CDD" id="cd00038">
    <property type="entry name" value="CAP_ED"/>
    <property type="match status" value="1"/>
</dbReference>